<feature type="compositionally biased region" description="Polar residues" evidence="1">
    <location>
        <begin position="1416"/>
        <end position="1429"/>
    </location>
</feature>
<feature type="compositionally biased region" description="Basic and acidic residues" evidence="1">
    <location>
        <begin position="1246"/>
        <end position="1268"/>
    </location>
</feature>
<protein>
    <submittedName>
        <fullName evidence="2">Uncharacterized protein</fullName>
    </submittedName>
</protein>
<feature type="compositionally biased region" description="Low complexity" evidence="1">
    <location>
        <begin position="69"/>
        <end position="106"/>
    </location>
</feature>
<feature type="compositionally biased region" description="Polar residues" evidence="1">
    <location>
        <begin position="619"/>
        <end position="631"/>
    </location>
</feature>
<keyword evidence="3" id="KW-1185">Reference proteome</keyword>
<feature type="compositionally biased region" description="Low complexity" evidence="1">
    <location>
        <begin position="1468"/>
        <end position="1482"/>
    </location>
</feature>
<proteinExistence type="predicted"/>
<sequence length="1572" mass="169767">MEALSRIGEFFFDDGHVSEEERLRVYQAYKEKMRAQQQQQQNQNQPIRNAKSQMSATSPSCRIAKSPTAGSKLSSPASSPKPKASQTPKAKPKAKGPTATTTPTKSVPKKIETLTKASKGTGVSSGPTRSHTTKTTNTHTTGTGTGTGTGTFTGTGTGTGASSNQLSSARETDASGETPSESSSSEDLESMIPETVCADLSMRSVSSRSVISESATGSGSSKSQRDESNNASKSGSKRPGTKTDTTGTGRASASRTGSVSVTASASASASASVSKSGSASASRSRAGSASGSRTASAHDITGTGSEGEASHDEASHDEDESESAHEQLSKNGKGHPATKRGQNRSHFGLRFLSFRLGNRSASTTTRQETITETGTLFDEQGTFERRMSHTTSNYDRSRSRGTVFSESTTATELGNSLGRKPSGKSNKSNVSSLDRKRSARSNNTDGNAGTVSFQVTPAVSQTGFEAKKKGVPSVTSSAVFSGLSSAVGTKSKKNPTSPVTLKSAKSFRTWNSKSTEGMPKAVHGWIEEEEEADGLGGRIELAVTYTPEDGDGKGNRSPTSHPTPGSPMSAKGAMDSTRVSEPEPVEANPTMETHDTQKRSIASMFRRKTLPAHLPKATAGSNVPRRSTPQSIKKADIRSDAHDTQQKQLEVGEGAPDVVNDKLAAMSSPIPKSVPSNGIVVDPLNIKKSADASQGFGHFFNSNLAPKEPDDAQGSAAERHGVSSPGAATQMRGLLMDDAMEKARIAPQVPIPQAINLSRIPATPETTNLLNLNLPERPPRFPTSLSKPDREHSNVSHPMVKRGITVTTTYSMEPSESANVQEYIEVTYDSDELESSKELITLSVTSPQNAEADEPHIEEVPRDTDGVYAGTSPKPVHSVDEKRQIPSPRTRKGFFGRRLLQRKKHEKVEKVDALSTTVNETVNETVTRHTLSSHNDQPRHVIGETSVFGEDEILSSINDSKVSLEQTKTRASRSRASSKKSSKKRSSSVPSKQGLAFNGFMQTLQLHAQGDPLENIANGNLVADPTATVPDDENTQTSGKPVVEPQAQSTLESPRRIRFPFFNRSRTKGSENPVAASPRPPGIDVADVRGGQSPRRRWVRSFSLPRTKREKRQAFDAGNEHTFNDHEEDILTPLERRRLPSTLPRNTRKKKASDSEDPLRAQGTPSAYSEGHKKAPFDANPWRSGHPNYAEMRSPRLDGTNQTVDGDRSNAALSNGNTSQKSLLSQLKRGNLTTSERALLKKALAKKLEEKKRSQIEKERLSLEKGEVDSPPDMPLPIDKPQAEPTSEQAPMQDDTEEIKKKKGLKRLKSGLMGILRRKSKKAPEEPVREMTSVHESQRNEAVDVITENQEGFLQPVQPEEDVGPGPLVPLGIGADITFLMQHQMMLQSKNPTWKQPVPRGKGSVANRFSATETLTGASASLENETQTAKLHRVLGRREEEKRVQKGESNSILDVRAPKVKKQLKVIKQVISPEPSSSVSSSQDDDDDESDSSNDGEEKGDNTLANTGSGENTTAYSVQNQRVLETLRMLHAVKKRKKRQERISRMERVTDCNAFMDPLIDGIEEAACGGHY</sequence>
<feature type="compositionally biased region" description="Polar residues" evidence="1">
    <location>
        <begin position="1211"/>
        <end position="1225"/>
    </location>
</feature>
<feature type="region of interest" description="Disordered" evidence="1">
    <location>
        <begin position="1246"/>
        <end position="1297"/>
    </location>
</feature>
<feature type="compositionally biased region" description="Polar residues" evidence="1">
    <location>
        <begin position="389"/>
        <end position="414"/>
    </location>
</feature>
<feature type="compositionally biased region" description="Basic and acidic residues" evidence="1">
    <location>
        <begin position="633"/>
        <end position="645"/>
    </location>
</feature>
<feature type="compositionally biased region" description="Polar residues" evidence="1">
    <location>
        <begin position="440"/>
        <end position="453"/>
    </location>
</feature>
<reference evidence="2" key="1">
    <citation type="submission" date="2020-06" db="EMBL/GenBank/DDBJ databases">
        <authorList>
            <consortium name="Plant Systems Biology data submission"/>
        </authorList>
    </citation>
    <scope>NUCLEOTIDE SEQUENCE</scope>
    <source>
        <strain evidence="2">D6</strain>
    </source>
</reference>
<evidence type="ECO:0000313" key="3">
    <source>
        <dbReference type="Proteomes" id="UP001153069"/>
    </source>
</evidence>
<evidence type="ECO:0000313" key="2">
    <source>
        <dbReference type="EMBL" id="CAB9511950.1"/>
    </source>
</evidence>
<gene>
    <name evidence="2" type="ORF">SEMRO_511_G157380.1</name>
</gene>
<name>A0A9N8E0Z8_9STRA</name>
<feature type="compositionally biased region" description="Low complexity" evidence="1">
    <location>
        <begin position="201"/>
        <end position="222"/>
    </location>
</feature>
<accession>A0A9N8E0Z8</accession>
<dbReference type="EMBL" id="CAICTM010000510">
    <property type="protein sequence ID" value="CAB9511950.1"/>
    <property type="molecule type" value="Genomic_DNA"/>
</dbReference>
<feature type="compositionally biased region" description="Polar residues" evidence="1">
    <location>
        <begin position="46"/>
        <end position="60"/>
    </location>
</feature>
<feature type="region of interest" description="Disordered" evidence="1">
    <location>
        <begin position="769"/>
        <end position="796"/>
    </location>
</feature>
<comment type="caution">
    <text evidence="2">The sequence shown here is derived from an EMBL/GenBank/DDBJ whole genome shotgun (WGS) entry which is preliminary data.</text>
</comment>
<dbReference type="Proteomes" id="UP001153069">
    <property type="component" value="Unassembled WGS sequence"/>
</dbReference>
<feature type="compositionally biased region" description="Polar residues" evidence="1">
    <location>
        <begin position="1503"/>
        <end position="1519"/>
    </location>
</feature>
<feature type="compositionally biased region" description="Acidic residues" evidence="1">
    <location>
        <begin position="1483"/>
        <end position="1495"/>
    </location>
</feature>
<feature type="compositionally biased region" description="Low complexity" evidence="1">
    <location>
        <begin position="36"/>
        <end position="45"/>
    </location>
</feature>
<feature type="region of interest" description="Disordered" evidence="1">
    <location>
        <begin position="1416"/>
        <end position="1450"/>
    </location>
</feature>
<feature type="compositionally biased region" description="Gly residues" evidence="1">
    <location>
        <begin position="143"/>
        <end position="159"/>
    </location>
</feature>
<feature type="region of interest" description="Disordered" evidence="1">
    <location>
        <begin position="360"/>
        <end position="453"/>
    </location>
</feature>
<feature type="region of interest" description="Disordered" evidence="1">
    <location>
        <begin position="959"/>
        <end position="994"/>
    </location>
</feature>
<feature type="region of interest" description="Disordered" evidence="1">
    <location>
        <begin position="1468"/>
        <end position="1519"/>
    </location>
</feature>
<feature type="compositionally biased region" description="Basic and acidic residues" evidence="1">
    <location>
        <begin position="1112"/>
        <end position="1125"/>
    </location>
</feature>
<feature type="compositionally biased region" description="Low complexity" evidence="1">
    <location>
        <begin position="363"/>
        <end position="375"/>
    </location>
</feature>
<feature type="region of interest" description="Disordered" evidence="1">
    <location>
        <begin position="1318"/>
        <end position="1339"/>
    </location>
</feature>
<feature type="region of interest" description="Disordered" evidence="1">
    <location>
        <begin position="1065"/>
        <end position="1234"/>
    </location>
</feature>
<feature type="region of interest" description="Disordered" evidence="1">
    <location>
        <begin position="862"/>
        <end position="890"/>
    </location>
</feature>
<feature type="region of interest" description="Disordered" evidence="1">
    <location>
        <begin position="545"/>
        <end position="599"/>
    </location>
</feature>
<feature type="compositionally biased region" description="Basic residues" evidence="1">
    <location>
        <begin position="332"/>
        <end position="343"/>
    </location>
</feature>
<feature type="region of interest" description="Disordered" evidence="1">
    <location>
        <begin position="1024"/>
        <end position="1051"/>
    </location>
</feature>
<feature type="region of interest" description="Disordered" evidence="1">
    <location>
        <begin position="612"/>
        <end position="654"/>
    </location>
</feature>
<feature type="compositionally biased region" description="Polar residues" evidence="1">
    <location>
        <begin position="115"/>
        <end position="130"/>
    </location>
</feature>
<feature type="compositionally biased region" description="Low complexity" evidence="1">
    <location>
        <begin position="133"/>
        <end position="142"/>
    </location>
</feature>
<feature type="compositionally biased region" description="Low complexity" evidence="1">
    <location>
        <begin position="249"/>
        <end position="297"/>
    </location>
</feature>
<feature type="region of interest" description="Disordered" evidence="1">
    <location>
        <begin position="31"/>
        <end position="346"/>
    </location>
</feature>
<feature type="compositionally biased region" description="Basic and acidic residues" evidence="1">
    <location>
        <begin position="1322"/>
        <end position="1339"/>
    </location>
</feature>
<organism evidence="2 3">
    <name type="scientific">Seminavis robusta</name>
    <dbReference type="NCBI Taxonomy" id="568900"/>
    <lineage>
        <taxon>Eukaryota</taxon>
        <taxon>Sar</taxon>
        <taxon>Stramenopiles</taxon>
        <taxon>Ochrophyta</taxon>
        <taxon>Bacillariophyta</taxon>
        <taxon>Bacillariophyceae</taxon>
        <taxon>Bacillariophycidae</taxon>
        <taxon>Naviculales</taxon>
        <taxon>Naviculaceae</taxon>
        <taxon>Seminavis</taxon>
    </lineage>
</organism>
<feature type="compositionally biased region" description="Basic and acidic residues" evidence="1">
    <location>
        <begin position="1436"/>
        <end position="1446"/>
    </location>
</feature>
<evidence type="ECO:0000256" key="1">
    <source>
        <dbReference type="SAM" id="MobiDB-lite"/>
    </source>
</evidence>
<feature type="region of interest" description="Disordered" evidence="1">
    <location>
        <begin position="701"/>
        <end position="728"/>
    </location>
</feature>
<feature type="compositionally biased region" description="Basic residues" evidence="1">
    <location>
        <begin position="970"/>
        <end position="986"/>
    </location>
</feature>
<feature type="compositionally biased region" description="Polar residues" evidence="1">
    <location>
        <begin position="423"/>
        <end position="432"/>
    </location>
</feature>